<dbReference type="RefSeq" id="WP_137662431.1">
    <property type="nucleotide sequence ID" value="NZ_BJCR01000099.1"/>
</dbReference>
<sequence>MTAVKHEWRKHEKDLYCPKQQAVQVAVPSMKFLVLGGVGNPNHAAFADDIEALYSLSYGIKMLPKKGITPEGYFDYTVYPLETLWKQIEYTEQFDKNNLQYRVMIRQPDFVTSDVLEAAIMNVSKKKSLPRFKDVRLESIEDGDCVQILHVGPYDDEPESFMKVEEFCSANKLQRINDEWHREIYLSDARKVEPAKLKTVLRVQVKSMQF</sequence>
<dbReference type="InterPro" id="IPR008319">
    <property type="entry name" value="GyrI-like_CCH_Lin2189-like"/>
</dbReference>
<dbReference type="Pfam" id="PF06445">
    <property type="entry name" value="GyrI-like"/>
    <property type="match status" value="1"/>
</dbReference>
<dbReference type="EMBL" id="BJCR01000099">
    <property type="protein sequence ID" value="GCL70080.1"/>
    <property type="molecule type" value="Genomic_DNA"/>
</dbReference>
<dbReference type="Gene3D" id="3.20.80.10">
    <property type="entry name" value="Regulatory factor, effector binding domain"/>
    <property type="match status" value="1"/>
</dbReference>
<proteinExistence type="predicted"/>
<feature type="domain" description="GyrI-like small molecule binding" evidence="1">
    <location>
        <begin position="26"/>
        <end position="206"/>
    </location>
</feature>
<evidence type="ECO:0000313" key="2">
    <source>
        <dbReference type="EMBL" id="GCL70080.1"/>
    </source>
</evidence>
<keyword evidence="3" id="KW-1185">Reference proteome</keyword>
<name>A0A480B9X1_9FIRM</name>
<organism evidence="2 3">
    <name type="scientific">Veillonella tobetsuensis</name>
    <dbReference type="NCBI Taxonomy" id="1110546"/>
    <lineage>
        <taxon>Bacteria</taxon>
        <taxon>Bacillati</taxon>
        <taxon>Bacillota</taxon>
        <taxon>Negativicutes</taxon>
        <taxon>Veillonellales</taxon>
        <taxon>Veillonellaceae</taxon>
        <taxon>Veillonella</taxon>
    </lineage>
</organism>
<dbReference type="PIRSF" id="PIRSF031644">
    <property type="entry name" value="UCP031644"/>
    <property type="match status" value="1"/>
</dbReference>
<comment type="caution">
    <text evidence="2">The sequence shown here is derived from an EMBL/GenBank/DDBJ whole genome shotgun (WGS) entry which is preliminary data.</text>
</comment>
<dbReference type="SUPFAM" id="SSF55136">
    <property type="entry name" value="Probable bacterial effector-binding domain"/>
    <property type="match status" value="1"/>
</dbReference>
<dbReference type="Proteomes" id="UP000303581">
    <property type="component" value="Unassembled WGS sequence"/>
</dbReference>
<dbReference type="InterPro" id="IPR029442">
    <property type="entry name" value="GyrI-like"/>
</dbReference>
<dbReference type="AlphaFoldDB" id="A0A480B9X1"/>
<dbReference type="InterPro" id="IPR011256">
    <property type="entry name" value="Reg_factor_effector_dom_sf"/>
</dbReference>
<reference evidence="2 3" key="1">
    <citation type="submission" date="2019-03" db="EMBL/GenBank/DDBJ databases">
        <title>Draft genome sequences of two Veillonella tobetsuensis clinical isolates from intraoperative bronchial fluids of elderly patients with pulmonary carcinoma.</title>
        <authorList>
            <person name="Akiyama T."/>
        </authorList>
    </citation>
    <scope>NUCLEOTIDE SEQUENCE [LARGE SCALE GENOMIC DNA]</scope>
    <source>
        <strain evidence="2 3">PAGU 1579</strain>
    </source>
</reference>
<protein>
    <recommendedName>
        <fullName evidence="1">GyrI-like small molecule binding domain-containing protein</fullName>
    </recommendedName>
</protein>
<gene>
    <name evidence="2" type="ORF">PAGU1579_18490</name>
</gene>
<accession>A0A480B9X1</accession>
<evidence type="ECO:0000259" key="1">
    <source>
        <dbReference type="Pfam" id="PF06445"/>
    </source>
</evidence>
<evidence type="ECO:0000313" key="3">
    <source>
        <dbReference type="Proteomes" id="UP000303581"/>
    </source>
</evidence>